<sequence length="442" mass="48862">MEASQISGISESIVDEALRSGADDVAVNGLSAITRQVRFSENEIDIFNSWEQTYFQLFLVKQRKVVSTTIKGTKDYRDTIKRAIETADRSEPSEDYSGIASKSSARNYSTRERRVSDSILSGYVREGIDAAISNGGKKSAGSLYNTFYSRAVVTSAGIKHHETGATYYFSIRCFADDIRSGHAVTSSLKRTDFRPEDAAVKASTLASAVPAPTAGEEGRFDTVLDPMVVAALVSQVGSMASAYSVMSGFSCLAGKIGKYVAAPAVNIEDDATRRMYGFRAFDDEGVATRKTRIVANGRLKSYLHNTSTAKKFRTRTTGNAGLISPEPFMLSMGAGRSSRKEMISELRDGLYINNTWYTRYSNYAEGNFSTIPRDAIYRIKRGEITGGWRDIRISENLISLFKRIVDISLEREHLNWWGESQTPCTVPYVTVRKLNITRSSDS</sequence>
<dbReference type="InterPro" id="IPR036059">
    <property type="entry name" value="TldD/PmbA_sf"/>
</dbReference>
<dbReference type="Gene3D" id="3.30.2290.10">
    <property type="entry name" value="PmbA/TldD superfamily"/>
    <property type="match status" value="1"/>
</dbReference>
<dbReference type="AlphaFoldDB" id="A0A8J7YI94"/>
<dbReference type="PANTHER" id="PTHR43666">
    <property type="entry name" value="TLDD PROTEIN"/>
    <property type="match status" value="1"/>
</dbReference>
<organism evidence="2 4">
    <name type="scientific">Candidatus Sysuiplasma superficiale</name>
    <dbReference type="NCBI Taxonomy" id="2823368"/>
    <lineage>
        <taxon>Archaea</taxon>
        <taxon>Methanobacteriati</taxon>
        <taxon>Thermoplasmatota</taxon>
        <taxon>Thermoplasmata</taxon>
        <taxon>Candidatus Sysuiplasmatales</taxon>
        <taxon>Candidatus Sysuiplasmataceae</taxon>
        <taxon>Candidatus Sysuiplasma</taxon>
    </lineage>
</organism>
<dbReference type="Proteomes" id="UP000716004">
    <property type="component" value="Unassembled WGS sequence"/>
</dbReference>
<evidence type="ECO:0000313" key="4">
    <source>
        <dbReference type="Proteomes" id="UP000716004"/>
    </source>
</evidence>
<dbReference type="SUPFAM" id="SSF111283">
    <property type="entry name" value="Putative modulator of DNA gyrase, PmbA/TldD"/>
    <property type="match status" value="1"/>
</dbReference>
<dbReference type="EMBL" id="JAGVSJ010000002">
    <property type="protein sequence ID" value="MBX8631247.1"/>
    <property type="molecule type" value="Genomic_DNA"/>
</dbReference>
<proteinExistence type="predicted"/>
<gene>
    <name evidence="2" type="ORF">J9259_01800</name>
    <name evidence="3" type="ORF">KIY12_03430</name>
</gene>
<evidence type="ECO:0000259" key="1">
    <source>
        <dbReference type="Pfam" id="PF19289"/>
    </source>
</evidence>
<dbReference type="Pfam" id="PF19289">
    <property type="entry name" value="PmbA_TldD_3rd"/>
    <property type="match status" value="1"/>
</dbReference>
<dbReference type="GO" id="GO:0008237">
    <property type="term" value="F:metallopeptidase activity"/>
    <property type="evidence" value="ECO:0007669"/>
    <property type="project" value="InterPro"/>
</dbReference>
<dbReference type="Proteomes" id="UP000750197">
    <property type="component" value="Unassembled WGS sequence"/>
</dbReference>
<dbReference type="GO" id="GO:0006508">
    <property type="term" value="P:proteolysis"/>
    <property type="evidence" value="ECO:0007669"/>
    <property type="project" value="InterPro"/>
</dbReference>
<protein>
    <submittedName>
        <fullName evidence="2">TldD/PmbA family protein</fullName>
    </submittedName>
</protein>
<comment type="caution">
    <text evidence="2">The sequence shown here is derived from an EMBL/GenBank/DDBJ whole genome shotgun (WGS) entry which is preliminary data.</text>
</comment>
<evidence type="ECO:0000313" key="2">
    <source>
        <dbReference type="EMBL" id="MBX8631247.1"/>
    </source>
</evidence>
<feature type="domain" description="Metalloprotease TldD/E C-terminal" evidence="1">
    <location>
        <begin position="218"/>
        <end position="437"/>
    </location>
</feature>
<reference evidence="2" key="1">
    <citation type="submission" date="2021-04" db="EMBL/GenBank/DDBJ databases">
        <title>Genomic insights into ecological role and evolution of a novel Thermoplasmata order Candidatus Sysuiplasmatales.</title>
        <authorList>
            <person name="Yuan Y."/>
        </authorList>
    </citation>
    <scope>NUCLEOTIDE SEQUENCE</scope>
    <source>
        <strain evidence="3">TUT19-bin139</strain>
        <strain evidence="2">YP2-bin.285</strain>
    </source>
</reference>
<accession>A0A8J7YI94</accession>
<dbReference type="PANTHER" id="PTHR43666:SF1">
    <property type="entry name" value="CONSERVED PROTEIN"/>
    <property type="match status" value="1"/>
</dbReference>
<name>A0A8J7YI94_9ARCH</name>
<dbReference type="EMBL" id="JAHEAC010000019">
    <property type="protein sequence ID" value="MBX8643758.1"/>
    <property type="molecule type" value="Genomic_DNA"/>
</dbReference>
<evidence type="ECO:0000313" key="3">
    <source>
        <dbReference type="EMBL" id="MBX8643758.1"/>
    </source>
</evidence>
<dbReference type="InterPro" id="IPR045569">
    <property type="entry name" value="Metalloprtase-TldD/E_C"/>
</dbReference>
<dbReference type="InterPro" id="IPR035068">
    <property type="entry name" value="TldD/PmbA_N"/>
</dbReference>